<name>A0A2P2M0X4_RHIMU</name>
<dbReference type="AlphaFoldDB" id="A0A2P2M0X4"/>
<proteinExistence type="predicted"/>
<accession>A0A2P2M0X4</accession>
<sequence length="44" mass="4751">MTSTSFCHLLIISDAKHKLYKSCGYVIKSCRVAVSATSALETSV</sequence>
<evidence type="ECO:0000313" key="1">
    <source>
        <dbReference type="EMBL" id="MBX23867.1"/>
    </source>
</evidence>
<organism evidence="1">
    <name type="scientific">Rhizophora mucronata</name>
    <name type="common">Asiatic mangrove</name>
    <dbReference type="NCBI Taxonomy" id="61149"/>
    <lineage>
        <taxon>Eukaryota</taxon>
        <taxon>Viridiplantae</taxon>
        <taxon>Streptophyta</taxon>
        <taxon>Embryophyta</taxon>
        <taxon>Tracheophyta</taxon>
        <taxon>Spermatophyta</taxon>
        <taxon>Magnoliopsida</taxon>
        <taxon>eudicotyledons</taxon>
        <taxon>Gunneridae</taxon>
        <taxon>Pentapetalae</taxon>
        <taxon>rosids</taxon>
        <taxon>fabids</taxon>
        <taxon>Malpighiales</taxon>
        <taxon>Rhizophoraceae</taxon>
        <taxon>Rhizophora</taxon>
    </lineage>
</organism>
<reference evidence="1" key="1">
    <citation type="submission" date="2018-02" db="EMBL/GenBank/DDBJ databases">
        <title>Rhizophora mucronata_Transcriptome.</title>
        <authorList>
            <person name="Meera S.P."/>
            <person name="Sreeshan A."/>
            <person name="Augustine A."/>
        </authorList>
    </citation>
    <scope>NUCLEOTIDE SEQUENCE</scope>
    <source>
        <tissue evidence="1">Leaf</tissue>
    </source>
</reference>
<dbReference type="EMBL" id="GGEC01043383">
    <property type="protein sequence ID" value="MBX23867.1"/>
    <property type="molecule type" value="Transcribed_RNA"/>
</dbReference>
<protein>
    <submittedName>
        <fullName evidence="1">INO80 complex subunit D</fullName>
    </submittedName>
</protein>